<evidence type="ECO:0000256" key="5">
    <source>
        <dbReference type="ARBA" id="ARBA00023180"/>
    </source>
</evidence>
<comment type="similarity">
    <text evidence="1">Belongs to the peptidase A1 family.</text>
</comment>
<dbReference type="InterPro" id="IPR032861">
    <property type="entry name" value="TAXi_N"/>
</dbReference>
<reference evidence="9" key="2">
    <citation type="submission" date="2025-08" db="UniProtKB">
        <authorList>
            <consortium name="RefSeq"/>
        </authorList>
    </citation>
    <scope>IDENTIFICATION</scope>
    <source>
        <tissue evidence="9">Etiolated seedlings</tissue>
    </source>
</reference>
<name>A0A3Q7YEP5_CICAR</name>
<evidence type="ECO:0000313" key="8">
    <source>
        <dbReference type="Proteomes" id="UP000087171"/>
    </source>
</evidence>
<feature type="transmembrane region" description="Helical" evidence="6">
    <location>
        <begin position="370"/>
        <end position="391"/>
    </location>
</feature>
<dbReference type="AlphaFoldDB" id="A0A3Q7YEP5"/>
<dbReference type="OrthoDB" id="2747330at2759"/>
<evidence type="ECO:0000256" key="1">
    <source>
        <dbReference type="ARBA" id="ARBA00007447"/>
    </source>
</evidence>
<dbReference type="Gene3D" id="2.40.70.10">
    <property type="entry name" value="Acid Proteases"/>
    <property type="match status" value="2"/>
</dbReference>
<dbReference type="FunFam" id="2.40.70.10:FF:000018">
    <property type="entry name" value="Aspartic proteinase-like protein 2"/>
    <property type="match status" value="1"/>
</dbReference>
<keyword evidence="3" id="KW-0064">Aspartyl protease</keyword>
<accession>A0A3Q7YEP5</accession>
<dbReference type="RefSeq" id="XP_027189360.1">
    <property type="nucleotide sequence ID" value="XM_027333559.1"/>
</dbReference>
<dbReference type="Pfam" id="PF14541">
    <property type="entry name" value="TAXi_C"/>
    <property type="match status" value="1"/>
</dbReference>
<dbReference type="GO" id="GO:0006508">
    <property type="term" value="P:proteolysis"/>
    <property type="evidence" value="ECO:0007669"/>
    <property type="project" value="UniProtKB-KW"/>
</dbReference>
<evidence type="ECO:0000256" key="2">
    <source>
        <dbReference type="ARBA" id="ARBA00022670"/>
    </source>
</evidence>
<organism evidence="8 9">
    <name type="scientific">Cicer arietinum</name>
    <name type="common">Chickpea</name>
    <name type="synonym">Garbanzo</name>
    <dbReference type="NCBI Taxonomy" id="3827"/>
    <lineage>
        <taxon>Eukaryota</taxon>
        <taxon>Viridiplantae</taxon>
        <taxon>Streptophyta</taxon>
        <taxon>Embryophyta</taxon>
        <taxon>Tracheophyta</taxon>
        <taxon>Spermatophyta</taxon>
        <taxon>Magnoliopsida</taxon>
        <taxon>eudicotyledons</taxon>
        <taxon>Gunneridae</taxon>
        <taxon>Pentapetalae</taxon>
        <taxon>rosids</taxon>
        <taxon>fabids</taxon>
        <taxon>Fabales</taxon>
        <taxon>Fabaceae</taxon>
        <taxon>Papilionoideae</taxon>
        <taxon>50 kb inversion clade</taxon>
        <taxon>NPAAA clade</taxon>
        <taxon>Hologalegina</taxon>
        <taxon>IRL clade</taxon>
        <taxon>Cicereae</taxon>
        <taxon>Cicer</taxon>
    </lineage>
</organism>
<feature type="domain" description="Peptidase A1" evidence="7">
    <location>
        <begin position="18"/>
        <end position="342"/>
    </location>
</feature>
<keyword evidence="6" id="KW-0812">Transmembrane</keyword>
<evidence type="ECO:0000256" key="6">
    <source>
        <dbReference type="SAM" id="Phobius"/>
    </source>
</evidence>
<dbReference type="Proteomes" id="UP000087171">
    <property type="component" value="Chromosome Ca4"/>
</dbReference>
<keyword evidence="6" id="KW-1133">Transmembrane helix</keyword>
<evidence type="ECO:0000256" key="4">
    <source>
        <dbReference type="ARBA" id="ARBA00022801"/>
    </source>
</evidence>
<keyword evidence="5" id="KW-0325">Glycoprotein</keyword>
<sequence>LFLKNVFYRDRILITFPHIQNVLLNKQEIVTHNSFDTTASSTAVLVQCSDIRCPLRFLGDEAHCSTHDNHNQCSYSYGYQDGNKTSGVYVSDEMYFGTIHKQSSPVTVNSSATIIFGCSTKQSGAVTETGEALDGVFGFGHGVISVFSQLSSKRIIPKVFSHCLNGDTNGGGIIVFGAILEPNIVYSPMVPSQFHYTLNLQSIYVNGKQLPINPKVFAASDDQGTIVDSGTTLTYIVKEAYNPLVHAITADVSRFATPFILEGNSCYTVSSRIDNFPSVSLNFVGGAFMKLKPAQYLVQSMDDTTWCIGFQKVEKGLTILEDLVLNDRLIVYDLANQRIGWTNHRCSMLVNISETTYAGESQSKSSSSTLQIGITIGLTIVALLMHITYYANR</sequence>
<feature type="non-terminal residue" evidence="9">
    <location>
        <position position="1"/>
    </location>
</feature>
<dbReference type="InterPro" id="IPR032799">
    <property type="entry name" value="TAXi_C"/>
</dbReference>
<dbReference type="CDD" id="cd05476">
    <property type="entry name" value="pepsin_A_like_plant"/>
    <property type="match status" value="1"/>
</dbReference>
<dbReference type="InterPro" id="IPR033121">
    <property type="entry name" value="PEPTIDASE_A1"/>
</dbReference>
<keyword evidence="4" id="KW-0378">Hydrolase</keyword>
<keyword evidence="8" id="KW-1185">Reference proteome</keyword>
<dbReference type="GO" id="GO:0004190">
    <property type="term" value="F:aspartic-type endopeptidase activity"/>
    <property type="evidence" value="ECO:0007669"/>
    <property type="project" value="UniProtKB-KW"/>
</dbReference>
<dbReference type="Pfam" id="PF14543">
    <property type="entry name" value="TAXi_N"/>
    <property type="match status" value="1"/>
</dbReference>
<dbReference type="InterPro" id="IPR034161">
    <property type="entry name" value="Pepsin-like_plant"/>
</dbReference>
<dbReference type="PANTHER" id="PTHR13683">
    <property type="entry name" value="ASPARTYL PROTEASES"/>
    <property type="match status" value="1"/>
</dbReference>
<evidence type="ECO:0000256" key="3">
    <source>
        <dbReference type="ARBA" id="ARBA00022750"/>
    </source>
</evidence>
<dbReference type="InterPro" id="IPR001461">
    <property type="entry name" value="Aspartic_peptidase_A1"/>
</dbReference>
<dbReference type="InterPro" id="IPR021109">
    <property type="entry name" value="Peptidase_aspartic_dom_sf"/>
</dbReference>
<evidence type="ECO:0000259" key="7">
    <source>
        <dbReference type="PROSITE" id="PS51767"/>
    </source>
</evidence>
<protein>
    <submittedName>
        <fullName evidence="9">Aspartic proteinase-like protein 2</fullName>
    </submittedName>
</protein>
<reference evidence="8" key="1">
    <citation type="journal article" date="2013" name="Nat. Biotechnol.">
        <title>Draft genome sequence of chickpea (Cicer arietinum) provides a resource for trait improvement.</title>
        <authorList>
            <person name="Varshney R.K."/>
            <person name="Song C."/>
            <person name="Saxena R.K."/>
            <person name="Azam S."/>
            <person name="Yu S."/>
            <person name="Sharpe A.G."/>
            <person name="Cannon S."/>
            <person name="Baek J."/>
            <person name="Rosen B.D."/>
            <person name="Tar'an B."/>
            <person name="Millan T."/>
            <person name="Zhang X."/>
            <person name="Ramsay L.D."/>
            <person name="Iwata A."/>
            <person name="Wang Y."/>
            <person name="Nelson W."/>
            <person name="Farmer A.D."/>
            <person name="Gaur P.M."/>
            <person name="Soderlund C."/>
            <person name="Penmetsa R.V."/>
            <person name="Xu C."/>
            <person name="Bharti A.K."/>
            <person name="He W."/>
            <person name="Winter P."/>
            <person name="Zhao S."/>
            <person name="Hane J.K."/>
            <person name="Carrasquilla-Garcia N."/>
            <person name="Condie J.A."/>
            <person name="Upadhyaya H.D."/>
            <person name="Luo M.C."/>
            <person name="Thudi M."/>
            <person name="Gowda C.L."/>
            <person name="Singh N.P."/>
            <person name="Lichtenzveig J."/>
            <person name="Gali K.K."/>
            <person name="Rubio J."/>
            <person name="Nadarajan N."/>
            <person name="Dolezel J."/>
            <person name="Bansal K.C."/>
            <person name="Xu X."/>
            <person name="Edwards D."/>
            <person name="Zhang G."/>
            <person name="Kahl G."/>
            <person name="Gil J."/>
            <person name="Singh K.B."/>
            <person name="Datta S.K."/>
            <person name="Jackson S.A."/>
            <person name="Wang J."/>
            <person name="Cook D.R."/>
        </authorList>
    </citation>
    <scope>NUCLEOTIDE SEQUENCE [LARGE SCALE GENOMIC DNA]</scope>
    <source>
        <strain evidence="8">cv. CDC Frontier</strain>
    </source>
</reference>
<gene>
    <name evidence="9" type="primary">LOC113786229</name>
</gene>
<dbReference type="PROSITE" id="PS51767">
    <property type="entry name" value="PEPTIDASE_A1"/>
    <property type="match status" value="1"/>
</dbReference>
<proteinExistence type="inferred from homology"/>
<evidence type="ECO:0000313" key="9">
    <source>
        <dbReference type="RefSeq" id="XP_027189360.1"/>
    </source>
</evidence>
<keyword evidence="2" id="KW-0645">Protease</keyword>
<dbReference type="SUPFAM" id="SSF50630">
    <property type="entry name" value="Acid proteases"/>
    <property type="match status" value="1"/>
</dbReference>
<keyword evidence="6" id="KW-0472">Membrane</keyword>
<dbReference type="PANTHER" id="PTHR13683:SF875">
    <property type="entry name" value="EUKARYOTIC ASPARTYL PROTEASE FAMILY PROTEIN"/>
    <property type="match status" value="1"/>
</dbReference>